<dbReference type="AlphaFoldDB" id="A0A2T3JJV2"/>
<dbReference type="PRINTS" id="PR01021">
    <property type="entry name" value="OMPADOMAIN"/>
</dbReference>
<keyword evidence="3" id="KW-0998">Cell outer membrane</keyword>
<dbReference type="EMBL" id="PYMP01000017">
    <property type="protein sequence ID" value="PSU49291.1"/>
    <property type="molecule type" value="Genomic_DNA"/>
</dbReference>
<dbReference type="InterPro" id="IPR006664">
    <property type="entry name" value="OMP_bac"/>
</dbReference>
<reference evidence="8 9" key="1">
    <citation type="submission" date="2018-03" db="EMBL/GenBank/DDBJ databases">
        <title>Whole genome sequencing of Histamine producing bacteria.</title>
        <authorList>
            <person name="Butler K."/>
        </authorList>
    </citation>
    <scope>NUCLEOTIDE SEQUENCE [LARGE SCALE GENOMIC DNA]</scope>
    <source>
        <strain evidence="7 9">FS-6.1</strain>
        <strain evidence="6 8">FS-6.2</strain>
    </source>
</reference>
<dbReference type="InterPro" id="IPR006665">
    <property type="entry name" value="OmpA-like"/>
</dbReference>
<dbReference type="PROSITE" id="PS51257">
    <property type="entry name" value="PROKAR_LIPOPROTEIN"/>
    <property type="match status" value="1"/>
</dbReference>
<dbReference type="SUPFAM" id="SSF103088">
    <property type="entry name" value="OmpA-like"/>
    <property type="match status" value="1"/>
</dbReference>
<protein>
    <submittedName>
        <fullName evidence="7">OmpA family protein</fullName>
    </submittedName>
</protein>
<dbReference type="Gene3D" id="3.30.1330.60">
    <property type="entry name" value="OmpA-like domain"/>
    <property type="match status" value="1"/>
</dbReference>
<comment type="subcellular location">
    <subcellularLocation>
        <location evidence="1">Cell outer membrane</location>
    </subcellularLocation>
</comment>
<comment type="caution">
    <text evidence="7">The sequence shown here is derived from an EMBL/GenBank/DDBJ whole genome shotgun (WGS) entry which is preliminary data.</text>
</comment>
<dbReference type="EMBL" id="PYMO01000015">
    <property type="protein sequence ID" value="PSU23597.1"/>
    <property type="molecule type" value="Genomic_DNA"/>
</dbReference>
<dbReference type="InterPro" id="IPR050330">
    <property type="entry name" value="Bact_OuterMem_StrucFunc"/>
</dbReference>
<keyword evidence="2 4" id="KW-0472">Membrane</keyword>
<organism evidence="7 9">
    <name type="scientific">Photobacterium phosphoreum</name>
    <dbReference type="NCBI Taxonomy" id="659"/>
    <lineage>
        <taxon>Bacteria</taxon>
        <taxon>Pseudomonadati</taxon>
        <taxon>Pseudomonadota</taxon>
        <taxon>Gammaproteobacteria</taxon>
        <taxon>Vibrionales</taxon>
        <taxon>Vibrionaceae</taxon>
        <taxon>Photobacterium</taxon>
    </lineage>
</organism>
<name>A0A2T3JJV2_PHOPO</name>
<dbReference type="Proteomes" id="UP000241618">
    <property type="component" value="Unassembled WGS sequence"/>
</dbReference>
<gene>
    <name evidence="7" type="ORF">C9J18_15880</name>
    <name evidence="6" type="ORF">CTM96_14145</name>
</gene>
<dbReference type="PANTHER" id="PTHR30329:SF21">
    <property type="entry name" value="LIPOPROTEIN YIAD-RELATED"/>
    <property type="match status" value="1"/>
</dbReference>
<evidence type="ECO:0000256" key="4">
    <source>
        <dbReference type="PROSITE-ProRule" id="PRU00473"/>
    </source>
</evidence>
<sequence length="182" mass="19945">MMKFAMTVLFLNSLLLSGCVSDRAIYAEYGKLECGNNTPPPAPVEIVVDATEPWPTVINFGFDESHTAGNQHQKLMSAAMILKQNPSLNVAVIGSADSSGKNAYNNVLAQKRAKYITDALEQQGISASRIITMSTGAREQFVVTNNKQRNRVNRRVQLILLGDDFNPVSLQYKTATDHLSAQ</sequence>
<feature type="domain" description="OmpA-like" evidence="5">
    <location>
        <begin position="48"/>
        <end position="164"/>
    </location>
</feature>
<dbReference type="Proteomes" id="UP000241405">
    <property type="component" value="Unassembled WGS sequence"/>
</dbReference>
<dbReference type="RefSeq" id="WP_107190542.1">
    <property type="nucleotide sequence ID" value="NZ_PYMN01000016.1"/>
</dbReference>
<keyword evidence="8" id="KW-1185">Reference proteome</keyword>
<evidence type="ECO:0000313" key="7">
    <source>
        <dbReference type="EMBL" id="PSU49291.1"/>
    </source>
</evidence>
<evidence type="ECO:0000256" key="1">
    <source>
        <dbReference type="ARBA" id="ARBA00004442"/>
    </source>
</evidence>
<evidence type="ECO:0000256" key="2">
    <source>
        <dbReference type="ARBA" id="ARBA00023136"/>
    </source>
</evidence>
<evidence type="ECO:0000313" key="6">
    <source>
        <dbReference type="EMBL" id="PSU23597.1"/>
    </source>
</evidence>
<dbReference type="CDD" id="cd07185">
    <property type="entry name" value="OmpA_C-like"/>
    <property type="match status" value="1"/>
</dbReference>
<dbReference type="PANTHER" id="PTHR30329">
    <property type="entry name" value="STATOR ELEMENT OF FLAGELLAR MOTOR COMPLEX"/>
    <property type="match status" value="1"/>
</dbReference>
<evidence type="ECO:0000313" key="9">
    <source>
        <dbReference type="Proteomes" id="UP000241618"/>
    </source>
</evidence>
<evidence type="ECO:0000259" key="5">
    <source>
        <dbReference type="PROSITE" id="PS51123"/>
    </source>
</evidence>
<dbReference type="Pfam" id="PF00691">
    <property type="entry name" value="OmpA"/>
    <property type="match status" value="1"/>
</dbReference>
<dbReference type="GO" id="GO:0009279">
    <property type="term" value="C:cell outer membrane"/>
    <property type="evidence" value="ECO:0007669"/>
    <property type="project" value="UniProtKB-SubCell"/>
</dbReference>
<evidence type="ECO:0000313" key="8">
    <source>
        <dbReference type="Proteomes" id="UP000241405"/>
    </source>
</evidence>
<proteinExistence type="predicted"/>
<dbReference type="PROSITE" id="PS51123">
    <property type="entry name" value="OMPA_2"/>
    <property type="match status" value="1"/>
</dbReference>
<evidence type="ECO:0000256" key="3">
    <source>
        <dbReference type="ARBA" id="ARBA00023237"/>
    </source>
</evidence>
<dbReference type="InterPro" id="IPR036737">
    <property type="entry name" value="OmpA-like_sf"/>
</dbReference>
<accession>A0A2T3JJV2</accession>